<proteinExistence type="predicted"/>
<reference evidence="2 3" key="1">
    <citation type="submission" date="2024-07" db="EMBL/GenBank/DDBJ databases">
        <title>Draft sequence of the Neodothiora populina.</title>
        <authorList>
            <person name="Drown D.D."/>
            <person name="Schuette U.S."/>
            <person name="Buechlein A.B."/>
            <person name="Rusch D.R."/>
            <person name="Winton L.W."/>
            <person name="Adams G.A."/>
        </authorList>
    </citation>
    <scope>NUCLEOTIDE SEQUENCE [LARGE SCALE GENOMIC DNA]</scope>
    <source>
        <strain evidence="2 3">CPC 39397</strain>
    </source>
</reference>
<feature type="compositionally biased region" description="Basic residues" evidence="1">
    <location>
        <begin position="158"/>
        <end position="175"/>
    </location>
</feature>
<organism evidence="2 3">
    <name type="scientific">Neodothiora populina</name>
    <dbReference type="NCBI Taxonomy" id="2781224"/>
    <lineage>
        <taxon>Eukaryota</taxon>
        <taxon>Fungi</taxon>
        <taxon>Dikarya</taxon>
        <taxon>Ascomycota</taxon>
        <taxon>Pezizomycotina</taxon>
        <taxon>Dothideomycetes</taxon>
        <taxon>Dothideomycetidae</taxon>
        <taxon>Dothideales</taxon>
        <taxon>Dothioraceae</taxon>
        <taxon>Neodothiora</taxon>
    </lineage>
</organism>
<sequence length="253" mass="27053">MTDANTPFTPSEAKIILSIMKNLEGDIKADFAAVAVDCNLKDANIAKTRWRQILCSKKLNNLSPSSNTPTGTTGAGPSTTTAGSPSGIAKKKSPRANKKGVARARPRLSFADDDEDEDEDSDFVAPRTITRSGRSAGMKGIVAATGNTNRKMIQANRKAHANTKVHATTKGKGKGKVSVFKDDDDDEYQDVDMDPTGPTLTTWRDFGTEAHDGDDEIEADDEAESVGVKAQKKIGKGKGARRGVVKAEQDEDE</sequence>
<feature type="compositionally biased region" description="Basic residues" evidence="1">
    <location>
        <begin position="89"/>
        <end position="106"/>
    </location>
</feature>
<feature type="region of interest" description="Disordered" evidence="1">
    <location>
        <begin position="158"/>
        <end position="253"/>
    </location>
</feature>
<dbReference type="EMBL" id="JBFMKM010000012">
    <property type="protein sequence ID" value="KAL1302548.1"/>
    <property type="molecule type" value="Genomic_DNA"/>
</dbReference>
<name>A0ABR3P8R1_9PEZI</name>
<dbReference type="Proteomes" id="UP001562354">
    <property type="component" value="Unassembled WGS sequence"/>
</dbReference>
<feature type="compositionally biased region" description="Acidic residues" evidence="1">
    <location>
        <begin position="212"/>
        <end position="224"/>
    </location>
</feature>
<dbReference type="RefSeq" id="XP_069198824.1">
    <property type="nucleotide sequence ID" value="XM_069342318.1"/>
</dbReference>
<feature type="region of interest" description="Disordered" evidence="1">
    <location>
        <begin position="59"/>
        <end position="136"/>
    </location>
</feature>
<gene>
    <name evidence="2" type="ORF">AAFC00_002930</name>
</gene>
<feature type="compositionally biased region" description="Acidic residues" evidence="1">
    <location>
        <begin position="182"/>
        <end position="193"/>
    </location>
</feature>
<protein>
    <submittedName>
        <fullName evidence="2">Uncharacterized protein</fullName>
    </submittedName>
</protein>
<feature type="compositionally biased region" description="Low complexity" evidence="1">
    <location>
        <begin position="63"/>
        <end position="87"/>
    </location>
</feature>
<accession>A0ABR3P8R1</accession>
<feature type="compositionally biased region" description="Acidic residues" evidence="1">
    <location>
        <begin position="111"/>
        <end position="122"/>
    </location>
</feature>
<evidence type="ECO:0000313" key="2">
    <source>
        <dbReference type="EMBL" id="KAL1302548.1"/>
    </source>
</evidence>
<keyword evidence="3" id="KW-1185">Reference proteome</keyword>
<evidence type="ECO:0000313" key="3">
    <source>
        <dbReference type="Proteomes" id="UP001562354"/>
    </source>
</evidence>
<evidence type="ECO:0000256" key="1">
    <source>
        <dbReference type="SAM" id="MobiDB-lite"/>
    </source>
</evidence>
<dbReference type="GeneID" id="95976632"/>
<comment type="caution">
    <text evidence="2">The sequence shown here is derived from an EMBL/GenBank/DDBJ whole genome shotgun (WGS) entry which is preliminary data.</text>
</comment>
<feature type="compositionally biased region" description="Basic residues" evidence="1">
    <location>
        <begin position="230"/>
        <end position="244"/>
    </location>
</feature>